<proteinExistence type="predicted"/>
<dbReference type="EMBL" id="GBXM01102333">
    <property type="protein sequence ID" value="JAH06244.1"/>
    <property type="molecule type" value="Transcribed_RNA"/>
</dbReference>
<dbReference type="InterPro" id="IPR036691">
    <property type="entry name" value="Endo/exonu/phosph_ase_sf"/>
</dbReference>
<dbReference type="Gene3D" id="3.60.10.10">
    <property type="entry name" value="Endonuclease/exonuclease/phosphatase"/>
    <property type="match status" value="1"/>
</dbReference>
<sequence>MTNTNSQNSDTGSCIRFFSCNVKGMNSPVKRSKVFSHLKSLNADIVFIQETHLRDRDQMGG</sequence>
<dbReference type="SUPFAM" id="SSF56219">
    <property type="entry name" value="DNase I-like"/>
    <property type="match status" value="1"/>
</dbReference>
<name>A0A0E9PP31_ANGAN</name>
<reference evidence="1" key="2">
    <citation type="journal article" date="2015" name="Fish Shellfish Immunol.">
        <title>Early steps in the European eel (Anguilla anguilla)-Vibrio vulnificus interaction in the gills: Role of the RtxA13 toxin.</title>
        <authorList>
            <person name="Callol A."/>
            <person name="Pajuelo D."/>
            <person name="Ebbesson L."/>
            <person name="Teles M."/>
            <person name="MacKenzie S."/>
            <person name="Amaro C."/>
        </authorList>
    </citation>
    <scope>NUCLEOTIDE SEQUENCE</scope>
</reference>
<accession>A0A0E9PP31</accession>
<evidence type="ECO:0000313" key="1">
    <source>
        <dbReference type="EMBL" id="JAH06244.1"/>
    </source>
</evidence>
<organism evidence="1">
    <name type="scientific">Anguilla anguilla</name>
    <name type="common">European freshwater eel</name>
    <name type="synonym">Muraena anguilla</name>
    <dbReference type="NCBI Taxonomy" id="7936"/>
    <lineage>
        <taxon>Eukaryota</taxon>
        <taxon>Metazoa</taxon>
        <taxon>Chordata</taxon>
        <taxon>Craniata</taxon>
        <taxon>Vertebrata</taxon>
        <taxon>Euteleostomi</taxon>
        <taxon>Actinopterygii</taxon>
        <taxon>Neopterygii</taxon>
        <taxon>Teleostei</taxon>
        <taxon>Anguilliformes</taxon>
        <taxon>Anguillidae</taxon>
        <taxon>Anguilla</taxon>
    </lineage>
</organism>
<evidence type="ECO:0008006" key="2">
    <source>
        <dbReference type="Google" id="ProtNLM"/>
    </source>
</evidence>
<dbReference type="AlphaFoldDB" id="A0A0E9PP31"/>
<protein>
    <recommendedName>
        <fullName evidence="2">Endonuclease/exonuclease/phosphatase domain-containing protein</fullName>
    </recommendedName>
</protein>
<reference evidence="1" key="1">
    <citation type="submission" date="2014-11" db="EMBL/GenBank/DDBJ databases">
        <authorList>
            <person name="Amaro Gonzalez C."/>
        </authorList>
    </citation>
    <scope>NUCLEOTIDE SEQUENCE</scope>
</reference>